<dbReference type="PANTHER" id="PTHR10840">
    <property type="entry name" value="PROGRAMMED CELL DEATH PROTEIN 5"/>
    <property type="match status" value="1"/>
</dbReference>
<evidence type="ECO:0000256" key="2">
    <source>
        <dbReference type="SAM" id="MobiDB-lite"/>
    </source>
</evidence>
<dbReference type="InterPro" id="IPR036883">
    <property type="entry name" value="PDCD5-like_sf"/>
</dbReference>
<evidence type="ECO:0000313" key="4">
    <source>
        <dbReference type="Proteomes" id="UP001311799"/>
    </source>
</evidence>
<feature type="region of interest" description="Disordered" evidence="2">
    <location>
        <begin position="1"/>
        <end position="39"/>
    </location>
</feature>
<sequence>MVNFNNSNGGTSNFPVGDGIEGVNSREGKQPSNISTEEQKVIEQRRAVLRTILEPSAIERLNRIALVKPDRAIQVEDYILRTARSSGFSQQRKLQESELVNILSMINDSSEQKSKITIYRRELFDEDDGIDF</sequence>
<comment type="similarity">
    <text evidence="1">Belongs to the PDCD5 family.</text>
</comment>
<dbReference type="GO" id="GO:0005829">
    <property type="term" value="C:cytosol"/>
    <property type="evidence" value="ECO:0007669"/>
    <property type="project" value="TreeGrafter"/>
</dbReference>
<name>A0AAV9XY31_9CRYT</name>
<keyword evidence="3" id="KW-0238">DNA-binding</keyword>
<dbReference type="Gene3D" id="1.10.8.140">
    <property type="entry name" value="PDCD5-like"/>
    <property type="match status" value="1"/>
</dbReference>
<keyword evidence="4" id="KW-1185">Reference proteome</keyword>
<reference evidence="3 4" key="1">
    <citation type="submission" date="2023-10" db="EMBL/GenBank/DDBJ databases">
        <title>Comparative genomics analysis reveals potential genetic determinants of host preference in Cryptosporidium xiaoi.</title>
        <authorList>
            <person name="Xiao L."/>
            <person name="Li J."/>
        </authorList>
    </citation>
    <scope>NUCLEOTIDE SEQUENCE [LARGE SCALE GENOMIC DNA]</scope>
    <source>
        <strain evidence="3 4">52996</strain>
    </source>
</reference>
<comment type="caution">
    <text evidence="3">The sequence shown here is derived from an EMBL/GenBank/DDBJ whole genome shotgun (WGS) entry which is preliminary data.</text>
</comment>
<dbReference type="AlphaFoldDB" id="A0AAV9XY31"/>
<proteinExistence type="inferred from homology"/>
<evidence type="ECO:0000313" key="3">
    <source>
        <dbReference type="EMBL" id="KAK6589596.1"/>
    </source>
</evidence>
<gene>
    <name evidence="3" type="ORF">RS030_1182</name>
</gene>
<dbReference type="Proteomes" id="UP001311799">
    <property type="component" value="Unassembled WGS sequence"/>
</dbReference>
<dbReference type="GO" id="GO:0003677">
    <property type="term" value="F:DNA binding"/>
    <property type="evidence" value="ECO:0007669"/>
    <property type="project" value="UniProtKB-KW"/>
</dbReference>
<organism evidence="3 4">
    <name type="scientific">Cryptosporidium xiaoi</name>
    <dbReference type="NCBI Taxonomy" id="659607"/>
    <lineage>
        <taxon>Eukaryota</taxon>
        <taxon>Sar</taxon>
        <taxon>Alveolata</taxon>
        <taxon>Apicomplexa</taxon>
        <taxon>Conoidasida</taxon>
        <taxon>Coccidia</taxon>
        <taxon>Eucoccidiorida</taxon>
        <taxon>Eimeriorina</taxon>
        <taxon>Cryptosporidiidae</taxon>
        <taxon>Cryptosporidium</taxon>
    </lineage>
</organism>
<dbReference type="SUPFAM" id="SSF46950">
    <property type="entry name" value="Double-stranded DNA-binding domain"/>
    <property type="match status" value="1"/>
</dbReference>
<evidence type="ECO:0000256" key="1">
    <source>
        <dbReference type="ARBA" id="ARBA00010490"/>
    </source>
</evidence>
<accession>A0AAV9XY31</accession>
<dbReference type="PANTHER" id="PTHR10840:SF0">
    <property type="entry name" value="PROGRAMMED CELL DEATH PROTEIN 5"/>
    <property type="match status" value="1"/>
</dbReference>
<dbReference type="InterPro" id="IPR002836">
    <property type="entry name" value="PDCD5-like"/>
</dbReference>
<dbReference type="EMBL" id="JAWDEY010000011">
    <property type="protein sequence ID" value="KAK6589596.1"/>
    <property type="molecule type" value="Genomic_DNA"/>
</dbReference>
<protein>
    <submittedName>
        <fullName evidence="3">Double-stranded DNA-binding domain</fullName>
    </submittedName>
</protein>
<dbReference type="Pfam" id="PF01984">
    <property type="entry name" value="dsDNA_bind"/>
    <property type="match status" value="1"/>
</dbReference>
<dbReference type="GO" id="GO:0005634">
    <property type="term" value="C:nucleus"/>
    <property type="evidence" value="ECO:0007669"/>
    <property type="project" value="TreeGrafter"/>
</dbReference>
<feature type="compositionally biased region" description="Low complexity" evidence="2">
    <location>
        <begin position="1"/>
        <end position="14"/>
    </location>
</feature>